<dbReference type="InterPro" id="IPR050397">
    <property type="entry name" value="Env_Response_Regulators"/>
</dbReference>
<gene>
    <name evidence="7" type="ORF">PAT3040_03838</name>
</gene>
<dbReference type="Proteomes" id="UP000245202">
    <property type="component" value="Unassembled WGS sequence"/>
</dbReference>
<keyword evidence="3" id="KW-0010">Activator</keyword>
<dbReference type="SUPFAM" id="SSF46785">
    <property type="entry name" value="Winged helix' DNA-binding domain"/>
    <property type="match status" value="1"/>
</dbReference>
<evidence type="ECO:0000313" key="7">
    <source>
        <dbReference type="EMBL" id="GBG09198.1"/>
    </source>
</evidence>
<keyword evidence="2" id="KW-0238">DNA-binding</keyword>
<keyword evidence="4" id="KW-0804">Transcription</keyword>
<dbReference type="InterPro" id="IPR012318">
    <property type="entry name" value="HTH_CRP"/>
</dbReference>
<dbReference type="PROSITE" id="PS51063">
    <property type="entry name" value="HTH_CRP_2"/>
    <property type="match status" value="1"/>
</dbReference>
<evidence type="ECO:0000259" key="5">
    <source>
        <dbReference type="PROSITE" id="PS50042"/>
    </source>
</evidence>
<reference evidence="7 8" key="1">
    <citation type="submission" date="2017-08" db="EMBL/GenBank/DDBJ databases">
        <title>Substantial Increase in Enzyme Production by Combined Drug-Resistance Mutations in Paenibacillus agaridevorans.</title>
        <authorList>
            <person name="Tanaka Y."/>
            <person name="Funane K."/>
            <person name="Hosaka T."/>
            <person name="Shiwa Y."/>
            <person name="Fujita N."/>
            <person name="Miyazaki T."/>
            <person name="Yoshikawa H."/>
            <person name="Murakami K."/>
            <person name="Kasahara K."/>
            <person name="Inaoka T."/>
            <person name="Hiraga Y."/>
            <person name="Ochi K."/>
        </authorList>
    </citation>
    <scope>NUCLEOTIDE SEQUENCE [LARGE SCALE GENOMIC DNA]</scope>
    <source>
        <strain evidence="7 8">T-3040</strain>
    </source>
</reference>
<sequence length="235" mass="26597">MMLNSRTSMDRIQFLSQFNLMNSLSREDLIEMDKLTIITTFPKQALIQTPDSNTESLYFVKRGKVRLYRINGEGKPFTLDILGEGNIFGDMKDISLGTKDLFIEAVEESDICVMNQDRFESYLISHPHFMLNMIKAMSDRLSHLSSLAQNLALGNLHDRIIYILVDLSKRLGVQTVDDGYSRIKMNLSHQEISSLVGASREAVSVALKELAELGAIRTGFRTVAIRHDLLAPERN</sequence>
<feature type="domain" description="Cyclic nucleotide-binding" evidence="5">
    <location>
        <begin position="20"/>
        <end position="140"/>
    </location>
</feature>
<dbReference type="InterPro" id="IPR014710">
    <property type="entry name" value="RmlC-like_jellyroll"/>
</dbReference>
<dbReference type="AlphaFoldDB" id="A0A2R5EVY0"/>
<dbReference type="Gene3D" id="2.60.120.10">
    <property type="entry name" value="Jelly Rolls"/>
    <property type="match status" value="1"/>
</dbReference>
<dbReference type="InterPro" id="IPR018490">
    <property type="entry name" value="cNMP-bd_dom_sf"/>
</dbReference>
<proteinExistence type="predicted"/>
<name>A0A2R5EVY0_9BACL</name>
<evidence type="ECO:0000256" key="1">
    <source>
        <dbReference type="ARBA" id="ARBA00023015"/>
    </source>
</evidence>
<evidence type="ECO:0000256" key="3">
    <source>
        <dbReference type="ARBA" id="ARBA00023159"/>
    </source>
</evidence>
<protein>
    <submittedName>
        <fullName evidence="7">cAMP-binding protein</fullName>
    </submittedName>
</protein>
<evidence type="ECO:0000259" key="6">
    <source>
        <dbReference type="PROSITE" id="PS51063"/>
    </source>
</evidence>
<evidence type="ECO:0000313" key="8">
    <source>
        <dbReference type="Proteomes" id="UP000245202"/>
    </source>
</evidence>
<dbReference type="SMART" id="SM00419">
    <property type="entry name" value="HTH_CRP"/>
    <property type="match status" value="1"/>
</dbReference>
<dbReference type="CDD" id="cd00038">
    <property type="entry name" value="CAP_ED"/>
    <property type="match status" value="1"/>
</dbReference>
<evidence type="ECO:0000256" key="4">
    <source>
        <dbReference type="ARBA" id="ARBA00023163"/>
    </source>
</evidence>
<organism evidence="7 8">
    <name type="scientific">Paenibacillus agaridevorans</name>
    <dbReference type="NCBI Taxonomy" id="171404"/>
    <lineage>
        <taxon>Bacteria</taxon>
        <taxon>Bacillati</taxon>
        <taxon>Bacillota</taxon>
        <taxon>Bacilli</taxon>
        <taxon>Bacillales</taxon>
        <taxon>Paenibacillaceae</taxon>
        <taxon>Paenibacillus</taxon>
    </lineage>
</organism>
<dbReference type="Gene3D" id="1.10.10.10">
    <property type="entry name" value="Winged helix-like DNA-binding domain superfamily/Winged helix DNA-binding domain"/>
    <property type="match status" value="1"/>
</dbReference>
<dbReference type="GO" id="GO:0003677">
    <property type="term" value="F:DNA binding"/>
    <property type="evidence" value="ECO:0007669"/>
    <property type="project" value="UniProtKB-KW"/>
</dbReference>
<dbReference type="InterPro" id="IPR036388">
    <property type="entry name" value="WH-like_DNA-bd_sf"/>
</dbReference>
<feature type="domain" description="HTH crp-type" evidence="6">
    <location>
        <begin position="154"/>
        <end position="230"/>
    </location>
</feature>
<accession>A0A2R5EVY0</accession>
<dbReference type="Pfam" id="PF00027">
    <property type="entry name" value="cNMP_binding"/>
    <property type="match status" value="1"/>
</dbReference>
<evidence type="ECO:0000256" key="2">
    <source>
        <dbReference type="ARBA" id="ARBA00023125"/>
    </source>
</evidence>
<comment type="caution">
    <text evidence="7">The sequence shown here is derived from an EMBL/GenBank/DDBJ whole genome shotgun (WGS) entry which is preliminary data.</text>
</comment>
<dbReference type="SUPFAM" id="SSF51206">
    <property type="entry name" value="cAMP-binding domain-like"/>
    <property type="match status" value="1"/>
</dbReference>
<dbReference type="InterPro" id="IPR000595">
    <property type="entry name" value="cNMP-bd_dom"/>
</dbReference>
<dbReference type="PANTHER" id="PTHR24567">
    <property type="entry name" value="CRP FAMILY TRANSCRIPTIONAL REGULATORY PROTEIN"/>
    <property type="match status" value="1"/>
</dbReference>
<dbReference type="EMBL" id="BDQX01000196">
    <property type="protein sequence ID" value="GBG09198.1"/>
    <property type="molecule type" value="Genomic_DNA"/>
</dbReference>
<dbReference type="InterPro" id="IPR036390">
    <property type="entry name" value="WH_DNA-bd_sf"/>
</dbReference>
<keyword evidence="1" id="KW-0805">Transcription regulation</keyword>
<dbReference type="GO" id="GO:0003700">
    <property type="term" value="F:DNA-binding transcription factor activity"/>
    <property type="evidence" value="ECO:0007669"/>
    <property type="project" value="TreeGrafter"/>
</dbReference>
<dbReference type="PROSITE" id="PS50042">
    <property type="entry name" value="CNMP_BINDING_3"/>
    <property type="match status" value="1"/>
</dbReference>
<keyword evidence="8" id="KW-1185">Reference proteome</keyword>
<dbReference type="Pfam" id="PF13545">
    <property type="entry name" value="HTH_Crp_2"/>
    <property type="match status" value="1"/>
</dbReference>
<dbReference type="PANTHER" id="PTHR24567:SF74">
    <property type="entry name" value="HTH-TYPE TRANSCRIPTIONAL REGULATOR ARCR"/>
    <property type="match status" value="1"/>
</dbReference>
<dbReference type="GO" id="GO:0005829">
    <property type="term" value="C:cytosol"/>
    <property type="evidence" value="ECO:0007669"/>
    <property type="project" value="TreeGrafter"/>
</dbReference>